<evidence type="ECO:0000313" key="5">
    <source>
        <dbReference type="Proteomes" id="UP001295423"/>
    </source>
</evidence>
<feature type="signal peptide" evidence="3">
    <location>
        <begin position="1"/>
        <end position="24"/>
    </location>
</feature>
<evidence type="ECO:0000256" key="2">
    <source>
        <dbReference type="SAM" id="Phobius"/>
    </source>
</evidence>
<keyword evidence="3" id="KW-0732">Signal</keyword>
<evidence type="ECO:0000256" key="1">
    <source>
        <dbReference type="SAM" id="MobiDB-lite"/>
    </source>
</evidence>
<feature type="transmembrane region" description="Helical" evidence="2">
    <location>
        <begin position="316"/>
        <end position="337"/>
    </location>
</feature>
<keyword evidence="2" id="KW-0812">Transmembrane</keyword>
<proteinExistence type="predicted"/>
<organism evidence="4 5">
    <name type="scientific">Cylindrotheca closterium</name>
    <dbReference type="NCBI Taxonomy" id="2856"/>
    <lineage>
        <taxon>Eukaryota</taxon>
        <taxon>Sar</taxon>
        <taxon>Stramenopiles</taxon>
        <taxon>Ochrophyta</taxon>
        <taxon>Bacillariophyta</taxon>
        <taxon>Bacillariophyceae</taxon>
        <taxon>Bacillariophycidae</taxon>
        <taxon>Bacillariales</taxon>
        <taxon>Bacillariaceae</taxon>
        <taxon>Cylindrotheca</taxon>
    </lineage>
</organism>
<dbReference type="Proteomes" id="UP001295423">
    <property type="component" value="Unassembled WGS sequence"/>
</dbReference>
<accession>A0AAD2FJ31</accession>
<keyword evidence="2" id="KW-0472">Membrane</keyword>
<sequence>MCFRQIQSIIFAMTVVSIATRVESTHFKIDDYIEIRQKLSKKTSVEITLAPKHAKRGPSSSSVKKGTGASTTVASKSTKRASAAKGGASIVTPRSAKKPIIIDTTNQDVFAEFDFSMSLSFSDFLGVTDNNESKIPKKGVTSKKLRTGKSGSRRKQPSSRPTHIPSPSPSTLEPSKSPTFTPTMEPTTLEPTLVPSPLPTNEPSNSPSTELPTIVPTLDDSSSIFPFSDVPTTSFTDEPTGRFTDEPTILPTPSATFLVPLPAGDDDDAFIEQNNTDGNGDDIFDDDLSGGGNNNVTDDDISVPDTSVGGDNDTNVTPFIAGVVGLFVLILGSLAVFRKKKRSGESRPSENTV</sequence>
<evidence type="ECO:0000313" key="4">
    <source>
        <dbReference type="EMBL" id="CAJ1944343.1"/>
    </source>
</evidence>
<reference evidence="4" key="1">
    <citation type="submission" date="2023-08" db="EMBL/GenBank/DDBJ databases">
        <authorList>
            <person name="Audoor S."/>
            <person name="Bilcke G."/>
        </authorList>
    </citation>
    <scope>NUCLEOTIDE SEQUENCE</scope>
</reference>
<feature type="compositionally biased region" description="Low complexity" evidence="1">
    <location>
        <begin position="66"/>
        <end position="89"/>
    </location>
</feature>
<feature type="region of interest" description="Disordered" evidence="1">
    <location>
        <begin position="50"/>
        <end position="90"/>
    </location>
</feature>
<gene>
    <name evidence="4" type="ORF">CYCCA115_LOCUS8840</name>
</gene>
<keyword evidence="5" id="KW-1185">Reference proteome</keyword>
<feature type="chain" id="PRO_5042137862" evidence="3">
    <location>
        <begin position="25"/>
        <end position="353"/>
    </location>
</feature>
<name>A0AAD2FJ31_9STRA</name>
<evidence type="ECO:0000256" key="3">
    <source>
        <dbReference type="SAM" id="SignalP"/>
    </source>
</evidence>
<protein>
    <submittedName>
        <fullName evidence="4">Uncharacterized protein</fullName>
    </submittedName>
</protein>
<feature type="compositionally biased region" description="Basic residues" evidence="1">
    <location>
        <begin position="136"/>
        <end position="157"/>
    </location>
</feature>
<dbReference type="AlphaFoldDB" id="A0AAD2FJ31"/>
<dbReference type="EMBL" id="CAKOGP040001224">
    <property type="protein sequence ID" value="CAJ1944343.1"/>
    <property type="molecule type" value="Genomic_DNA"/>
</dbReference>
<feature type="compositionally biased region" description="Low complexity" evidence="1">
    <location>
        <begin position="178"/>
        <end position="193"/>
    </location>
</feature>
<comment type="caution">
    <text evidence="4">The sequence shown here is derived from an EMBL/GenBank/DDBJ whole genome shotgun (WGS) entry which is preliminary data.</text>
</comment>
<feature type="region of interest" description="Disordered" evidence="1">
    <location>
        <begin position="287"/>
        <end position="309"/>
    </location>
</feature>
<feature type="region of interest" description="Disordered" evidence="1">
    <location>
        <begin position="126"/>
        <end position="220"/>
    </location>
</feature>
<feature type="region of interest" description="Disordered" evidence="1">
    <location>
        <begin position="232"/>
        <end position="251"/>
    </location>
</feature>
<feature type="compositionally biased region" description="Polar residues" evidence="1">
    <location>
        <begin position="201"/>
        <end position="211"/>
    </location>
</feature>
<keyword evidence="2" id="KW-1133">Transmembrane helix</keyword>